<feature type="chain" id="PRO_5040211093" description="THAP-type domain-containing protein" evidence="1">
    <location>
        <begin position="23"/>
        <end position="118"/>
    </location>
</feature>
<dbReference type="OrthoDB" id="7107965at2759"/>
<feature type="signal peptide" evidence="1">
    <location>
        <begin position="1"/>
        <end position="22"/>
    </location>
</feature>
<accession>A0A9N9RDV8</accession>
<sequence>MPRILVCCVMVVLHALLKYEQDAILCKILVNEKRFSKWLQCLSAVCDTENLNPGRSVICSKHVVPRFITPKSRLLGDAHPSLFNDDGLSISLPSSSNTEIIFNSEHSYARKSHVDHTY</sequence>
<dbReference type="AlphaFoldDB" id="A0A9N9RDV8"/>
<gene>
    <name evidence="2" type="ORF">DIATSA_LOCUS11754</name>
</gene>
<protein>
    <recommendedName>
        <fullName evidence="4">THAP-type domain-containing protein</fullName>
    </recommendedName>
</protein>
<proteinExistence type="predicted"/>
<dbReference type="Proteomes" id="UP001153714">
    <property type="component" value="Chromosome 6"/>
</dbReference>
<evidence type="ECO:0000313" key="2">
    <source>
        <dbReference type="EMBL" id="CAG9794373.1"/>
    </source>
</evidence>
<organism evidence="2 3">
    <name type="scientific">Diatraea saccharalis</name>
    <name type="common">sugarcane borer</name>
    <dbReference type="NCBI Taxonomy" id="40085"/>
    <lineage>
        <taxon>Eukaryota</taxon>
        <taxon>Metazoa</taxon>
        <taxon>Ecdysozoa</taxon>
        <taxon>Arthropoda</taxon>
        <taxon>Hexapoda</taxon>
        <taxon>Insecta</taxon>
        <taxon>Pterygota</taxon>
        <taxon>Neoptera</taxon>
        <taxon>Endopterygota</taxon>
        <taxon>Lepidoptera</taxon>
        <taxon>Glossata</taxon>
        <taxon>Ditrysia</taxon>
        <taxon>Pyraloidea</taxon>
        <taxon>Crambidae</taxon>
        <taxon>Crambinae</taxon>
        <taxon>Diatraea</taxon>
    </lineage>
</organism>
<keyword evidence="1" id="KW-0732">Signal</keyword>
<name>A0A9N9RDV8_9NEOP</name>
<reference evidence="2" key="2">
    <citation type="submission" date="2022-10" db="EMBL/GenBank/DDBJ databases">
        <authorList>
            <consortium name="ENA_rothamsted_submissions"/>
            <consortium name="culmorum"/>
            <person name="King R."/>
        </authorList>
    </citation>
    <scope>NUCLEOTIDE SEQUENCE</scope>
</reference>
<dbReference type="EMBL" id="OU893337">
    <property type="protein sequence ID" value="CAG9794373.1"/>
    <property type="molecule type" value="Genomic_DNA"/>
</dbReference>
<keyword evidence="3" id="KW-1185">Reference proteome</keyword>
<evidence type="ECO:0000313" key="3">
    <source>
        <dbReference type="Proteomes" id="UP001153714"/>
    </source>
</evidence>
<evidence type="ECO:0000256" key="1">
    <source>
        <dbReference type="SAM" id="SignalP"/>
    </source>
</evidence>
<reference evidence="2" key="1">
    <citation type="submission" date="2021-12" db="EMBL/GenBank/DDBJ databases">
        <authorList>
            <person name="King R."/>
        </authorList>
    </citation>
    <scope>NUCLEOTIDE SEQUENCE</scope>
</reference>
<evidence type="ECO:0008006" key="4">
    <source>
        <dbReference type="Google" id="ProtNLM"/>
    </source>
</evidence>